<accession>A0A7J2U0E1</accession>
<dbReference type="AlphaFoldDB" id="A0A7J2U0E1"/>
<protein>
    <submittedName>
        <fullName evidence="2">PIN domain-containing protein</fullName>
    </submittedName>
</protein>
<dbReference type="InterPro" id="IPR029060">
    <property type="entry name" value="PIN-like_dom_sf"/>
</dbReference>
<dbReference type="Pfam" id="PF01850">
    <property type="entry name" value="PIN"/>
    <property type="match status" value="1"/>
</dbReference>
<sequence length="109" mass="12278">MQPYPVLSEVLYAASRIYSVAGFAEHNRMALDLVLWIKNVTEVTEITLDIALRAGELKKLLGIALTDCYVIATAETLNATALFLKIEEEMKKRMHLIEKLPVEFIVEAL</sequence>
<organism evidence="2">
    <name type="scientific">Ignisphaera aggregans</name>
    <dbReference type="NCBI Taxonomy" id="334771"/>
    <lineage>
        <taxon>Archaea</taxon>
        <taxon>Thermoproteota</taxon>
        <taxon>Thermoprotei</taxon>
        <taxon>Desulfurococcales</taxon>
        <taxon>Desulfurococcaceae</taxon>
        <taxon>Ignisphaera</taxon>
    </lineage>
</organism>
<comment type="caution">
    <text evidence="2">The sequence shown here is derived from an EMBL/GenBank/DDBJ whole genome shotgun (WGS) entry which is preliminary data.</text>
</comment>
<reference evidence="2" key="1">
    <citation type="journal article" date="2020" name="mSystems">
        <title>Genome- and Community-Level Interaction Insights into Carbon Utilization and Element Cycling Functions of Hydrothermarchaeota in Hydrothermal Sediment.</title>
        <authorList>
            <person name="Zhou Z."/>
            <person name="Liu Y."/>
            <person name="Xu W."/>
            <person name="Pan J."/>
            <person name="Luo Z.H."/>
            <person name="Li M."/>
        </authorList>
    </citation>
    <scope>NUCLEOTIDE SEQUENCE [LARGE SCALE GENOMIC DNA]</scope>
    <source>
        <strain evidence="2">SpSt-125</strain>
    </source>
</reference>
<gene>
    <name evidence="2" type="ORF">ENO26_01815</name>
</gene>
<proteinExistence type="predicted"/>
<feature type="domain" description="PIN" evidence="1">
    <location>
        <begin position="5"/>
        <end position="82"/>
    </location>
</feature>
<evidence type="ECO:0000313" key="2">
    <source>
        <dbReference type="EMBL" id="HEM66300.1"/>
    </source>
</evidence>
<dbReference type="SUPFAM" id="SSF88723">
    <property type="entry name" value="PIN domain-like"/>
    <property type="match status" value="1"/>
</dbReference>
<evidence type="ECO:0000259" key="1">
    <source>
        <dbReference type="Pfam" id="PF01850"/>
    </source>
</evidence>
<dbReference type="EMBL" id="DSEU01000008">
    <property type="protein sequence ID" value="HEM66300.1"/>
    <property type="molecule type" value="Genomic_DNA"/>
</dbReference>
<name>A0A7J2U0E1_9CREN</name>
<dbReference type="InterPro" id="IPR002716">
    <property type="entry name" value="PIN_dom"/>
</dbReference>